<comment type="caution">
    <text evidence="2">The sequence shown here is derived from an EMBL/GenBank/DDBJ whole genome shotgun (WGS) entry which is preliminary data.</text>
</comment>
<sequence>MHYTPTRGVACFADQKHAHNMRGSPLSPKVCSGVLRSMVCVSSRRPILALLYRLCWERINLQKHGQHISSQHDAEPEPDAPVRRKS</sequence>
<evidence type="ECO:0000313" key="2">
    <source>
        <dbReference type="EMBL" id="TDX32147.1"/>
    </source>
</evidence>
<dbReference type="Proteomes" id="UP000294489">
    <property type="component" value="Unassembled WGS sequence"/>
</dbReference>
<evidence type="ECO:0000313" key="3">
    <source>
        <dbReference type="Proteomes" id="UP000294489"/>
    </source>
</evidence>
<name>A0A4R8FYL7_9GAMM</name>
<gene>
    <name evidence="2" type="ORF">DFO67_10296</name>
</gene>
<reference evidence="2 3" key="1">
    <citation type="submission" date="2019-03" db="EMBL/GenBank/DDBJ databases">
        <title>Freshwater and sediment microbial communities from various areas in North America, analyzing microbe dynamics in response to fracking.</title>
        <authorList>
            <person name="Lamendella R."/>
        </authorList>
    </citation>
    <scope>NUCLEOTIDE SEQUENCE [LARGE SCALE GENOMIC DNA]</scope>
    <source>
        <strain evidence="2 3">6_TX</strain>
    </source>
</reference>
<dbReference type="EMBL" id="SOEC01000002">
    <property type="protein sequence ID" value="TDX32147.1"/>
    <property type="molecule type" value="Genomic_DNA"/>
</dbReference>
<dbReference type="AlphaFoldDB" id="A0A4R8FYL7"/>
<organism evidence="2 3">
    <name type="scientific">Modicisalibacter xianhensis</name>
    <dbReference type="NCBI Taxonomy" id="442341"/>
    <lineage>
        <taxon>Bacteria</taxon>
        <taxon>Pseudomonadati</taxon>
        <taxon>Pseudomonadota</taxon>
        <taxon>Gammaproteobacteria</taxon>
        <taxon>Oceanospirillales</taxon>
        <taxon>Halomonadaceae</taxon>
        <taxon>Modicisalibacter</taxon>
    </lineage>
</organism>
<protein>
    <submittedName>
        <fullName evidence="2">Uncharacterized protein</fullName>
    </submittedName>
</protein>
<accession>A0A4R8FYL7</accession>
<proteinExistence type="predicted"/>
<evidence type="ECO:0000256" key="1">
    <source>
        <dbReference type="SAM" id="MobiDB-lite"/>
    </source>
</evidence>
<feature type="region of interest" description="Disordered" evidence="1">
    <location>
        <begin position="65"/>
        <end position="86"/>
    </location>
</feature>